<name>A0ABT5LM76_9GAMM</name>
<keyword evidence="5" id="KW-1185">Reference proteome</keyword>
<gene>
    <name evidence="4" type="ORF">PSI23_20445</name>
</gene>
<protein>
    <submittedName>
        <fullName evidence="4">Helix-turn-helix transcriptional regulator</fullName>
    </submittedName>
</protein>
<dbReference type="SMART" id="SM00530">
    <property type="entry name" value="HTH_XRE"/>
    <property type="match status" value="1"/>
</dbReference>
<dbReference type="EMBL" id="JAQRFI010000105">
    <property type="protein sequence ID" value="MDC9591583.1"/>
    <property type="molecule type" value="Genomic_DNA"/>
</dbReference>
<dbReference type="InterPro" id="IPR001387">
    <property type="entry name" value="Cro/C1-type_HTH"/>
</dbReference>
<reference evidence="4 5" key="1">
    <citation type="submission" date="2023-02" db="EMBL/GenBank/DDBJ databases">
        <title>Entomopathogenic bacteria.</title>
        <authorList>
            <person name="Machado R.A."/>
        </authorList>
    </citation>
    <scope>NUCLEOTIDE SEQUENCE [LARGE SCALE GENOMIC DNA]</scope>
    <source>
        <strain evidence="4 5">XENO-10</strain>
    </source>
</reference>
<dbReference type="CDD" id="cd00093">
    <property type="entry name" value="HTH_XRE"/>
    <property type="match status" value="1"/>
</dbReference>
<evidence type="ECO:0000313" key="5">
    <source>
        <dbReference type="Proteomes" id="UP001217178"/>
    </source>
</evidence>
<dbReference type="RefSeq" id="WP_273556797.1">
    <property type="nucleotide sequence ID" value="NZ_JAQRFI010000105.1"/>
</dbReference>
<keyword evidence="2" id="KW-0175">Coiled coil</keyword>
<comment type="caution">
    <text evidence="4">The sequence shown here is derived from an EMBL/GenBank/DDBJ whole genome shotgun (WGS) entry which is preliminary data.</text>
</comment>
<proteinExistence type="predicted"/>
<evidence type="ECO:0000256" key="2">
    <source>
        <dbReference type="SAM" id="Coils"/>
    </source>
</evidence>
<dbReference type="PANTHER" id="PTHR46558">
    <property type="entry name" value="TRACRIPTIONAL REGULATORY PROTEIN-RELATED-RELATED"/>
    <property type="match status" value="1"/>
</dbReference>
<accession>A0ABT5LM76</accession>
<dbReference type="PANTHER" id="PTHR46558:SF11">
    <property type="entry name" value="HTH-TYPE TRANSCRIPTIONAL REGULATOR XRE"/>
    <property type="match status" value="1"/>
</dbReference>
<feature type="coiled-coil region" evidence="2">
    <location>
        <begin position="86"/>
        <end position="120"/>
    </location>
</feature>
<sequence>MISKRLVSIRKARKLTQESLGSALELDDSEAARTKISHYENERYTPSFDIVCKIADYLDVPESYFYTRDDNFARRILELHKHPNILSNKSDDIVYLEEALKEAEKKLNRYAMAVDAFKKIMPK</sequence>
<keyword evidence="1" id="KW-0238">DNA-binding</keyword>
<dbReference type="PROSITE" id="PS50943">
    <property type="entry name" value="HTH_CROC1"/>
    <property type="match status" value="1"/>
</dbReference>
<dbReference type="Gene3D" id="1.10.260.40">
    <property type="entry name" value="lambda repressor-like DNA-binding domains"/>
    <property type="match status" value="1"/>
</dbReference>
<dbReference type="SUPFAM" id="SSF47413">
    <property type="entry name" value="lambda repressor-like DNA-binding domains"/>
    <property type="match status" value="1"/>
</dbReference>
<organism evidence="4 5">
    <name type="scientific">Xenorhabdus yunnanensis</name>
    <dbReference type="NCBI Taxonomy" id="3025878"/>
    <lineage>
        <taxon>Bacteria</taxon>
        <taxon>Pseudomonadati</taxon>
        <taxon>Pseudomonadota</taxon>
        <taxon>Gammaproteobacteria</taxon>
        <taxon>Enterobacterales</taxon>
        <taxon>Morganellaceae</taxon>
        <taxon>Xenorhabdus</taxon>
    </lineage>
</organism>
<dbReference type="Proteomes" id="UP001217178">
    <property type="component" value="Unassembled WGS sequence"/>
</dbReference>
<evidence type="ECO:0000259" key="3">
    <source>
        <dbReference type="PROSITE" id="PS50943"/>
    </source>
</evidence>
<dbReference type="Pfam" id="PF12844">
    <property type="entry name" value="HTH_19"/>
    <property type="match status" value="1"/>
</dbReference>
<evidence type="ECO:0000256" key="1">
    <source>
        <dbReference type="ARBA" id="ARBA00023125"/>
    </source>
</evidence>
<dbReference type="InterPro" id="IPR010982">
    <property type="entry name" value="Lambda_DNA-bd_dom_sf"/>
</dbReference>
<feature type="domain" description="HTH cro/C1-type" evidence="3">
    <location>
        <begin position="6"/>
        <end position="65"/>
    </location>
</feature>
<evidence type="ECO:0000313" key="4">
    <source>
        <dbReference type="EMBL" id="MDC9591583.1"/>
    </source>
</evidence>